<name>A0ABV6G6M8_9GAMM</name>
<dbReference type="InterPro" id="IPR010743">
    <property type="entry name" value="Methionine_synth_MetW"/>
</dbReference>
<comment type="caution">
    <text evidence="1">The sequence shown here is derived from an EMBL/GenBank/DDBJ whole genome shotgun (WGS) entry which is preliminary data.</text>
</comment>
<reference evidence="1 2" key="1">
    <citation type="submission" date="2024-09" db="EMBL/GenBank/DDBJ databases">
        <authorList>
            <person name="Sun Q."/>
            <person name="Mori K."/>
        </authorList>
    </citation>
    <scope>NUCLEOTIDE SEQUENCE [LARGE SCALE GENOMIC DNA]</scope>
    <source>
        <strain evidence="1 2">CCM 7415</strain>
    </source>
</reference>
<sequence>MRADLALIYDWIPQGARVLDLGCGDGTLLAALYRYKGVTGYGLEIDADGISSCLKKGVNVIEQDIDQGLANIPDDMFDLVVMTQSLQVVRRPDRILEEMLRVAHECIISFPNFAWWRHRLALGLRGRMPVSRSLPYAWYDTPNIHLSTFRDFAELCRAQGHTIADRAVGNGNGEGRWRHRRWPNLFGQNAIFRVRR</sequence>
<proteinExistence type="predicted"/>
<dbReference type="NCBIfam" id="TIGR02081">
    <property type="entry name" value="metW"/>
    <property type="match status" value="1"/>
</dbReference>
<dbReference type="RefSeq" id="WP_019952576.1">
    <property type="nucleotide sequence ID" value="NZ_JBHLVX010000052.1"/>
</dbReference>
<evidence type="ECO:0000313" key="1">
    <source>
        <dbReference type="EMBL" id="MFC0269185.1"/>
    </source>
</evidence>
<dbReference type="Gene3D" id="3.40.50.150">
    <property type="entry name" value="Vaccinia Virus protein VP39"/>
    <property type="match status" value="1"/>
</dbReference>
<dbReference type="CDD" id="cd02440">
    <property type="entry name" value="AdoMet_MTases"/>
    <property type="match status" value="1"/>
</dbReference>
<dbReference type="InterPro" id="IPR029063">
    <property type="entry name" value="SAM-dependent_MTases_sf"/>
</dbReference>
<protein>
    <submittedName>
        <fullName evidence="1">Methionine biosynthesis protein MetW</fullName>
    </submittedName>
</protein>
<organism evidence="1 2">
    <name type="scientific">Kushneria aurantia</name>
    <dbReference type="NCBI Taxonomy" id="504092"/>
    <lineage>
        <taxon>Bacteria</taxon>
        <taxon>Pseudomonadati</taxon>
        <taxon>Pseudomonadota</taxon>
        <taxon>Gammaproteobacteria</taxon>
        <taxon>Oceanospirillales</taxon>
        <taxon>Halomonadaceae</taxon>
        <taxon>Kushneria</taxon>
    </lineage>
</organism>
<dbReference type="Pfam" id="PF07021">
    <property type="entry name" value="MetW"/>
    <property type="match status" value="1"/>
</dbReference>
<accession>A0ABV6G6M8</accession>
<evidence type="ECO:0000313" key="2">
    <source>
        <dbReference type="Proteomes" id="UP001589814"/>
    </source>
</evidence>
<dbReference type="Proteomes" id="UP001589814">
    <property type="component" value="Unassembled WGS sequence"/>
</dbReference>
<dbReference type="EMBL" id="JBHLVX010000052">
    <property type="protein sequence ID" value="MFC0269185.1"/>
    <property type="molecule type" value="Genomic_DNA"/>
</dbReference>
<dbReference type="SUPFAM" id="SSF53335">
    <property type="entry name" value="S-adenosyl-L-methionine-dependent methyltransferases"/>
    <property type="match status" value="1"/>
</dbReference>
<gene>
    <name evidence="1" type="primary">metW</name>
    <name evidence="1" type="ORF">ACFFHW_14525</name>
</gene>
<keyword evidence="2" id="KW-1185">Reference proteome</keyword>